<evidence type="ECO:0000313" key="3">
    <source>
        <dbReference type="Proteomes" id="UP000324143"/>
    </source>
</evidence>
<name>A0A5D0MJD1_9BACT</name>
<proteinExistence type="predicted"/>
<dbReference type="PIRSF" id="PIRSF000090">
    <property type="entry name" value="Beta-ETF"/>
    <property type="match status" value="1"/>
</dbReference>
<dbReference type="InterPro" id="IPR014730">
    <property type="entry name" value="ETF_a/b_N"/>
</dbReference>
<dbReference type="CDD" id="cd01714">
    <property type="entry name" value="ETF_beta"/>
    <property type="match status" value="1"/>
</dbReference>
<organism evidence="2 3">
    <name type="scientific">Candidatus Mcinerneyibacterium aminivorans</name>
    <dbReference type="NCBI Taxonomy" id="2703815"/>
    <lineage>
        <taxon>Bacteria</taxon>
        <taxon>Candidatus Macinerneyibacteriota</taxon>
        <taxon>Candidatus Mcinerneyibacteria</taxon>
        <taxon>Candidatus Mcinerneyibacteriales</taxon>
        <taxon>Candidatus Mcinerneyibacteriaceae</taxon>
        <taxon>Candidatus Mcinerneyibacterium</taxon>
    </lineage>
</organism>
<feature type="domain" description="Electron transfer flavoprotein alpha/beta-subunit N-terminal" evidence="1">
    <location>
        <begin position="26"/>
        <end position="217"/>
    </location>
</feature>
<evidence type="ECO:0000259" key="1">
    <source>
        <dbReference type="SMART" id="SM00893"/>
    </source>
</evidence>
<reference evidence="2" key="1">
    <citation type="submission" date="2019-08" db="EMBL/GenBank/DDBJ databases">
        <title>Genomic characterization of a novel candidate phylum (ARYD3) from a high temperature, high salinity tertiary oil reservoir in north central Oklahoma, USA.</title>
        <authorList>
            <person name="Youssef N.H."/>
            <person name="Yadav A."/>
            <person name="Elshahed M.S."/>
        </authorList>
    </citation>
    <scope>NUCLEOTIDE SEQUENCE [LARGE SCALE GENOMIC DNA]</scope>
    <source>
        <strain evidence="2">ARYD3</strain>
    </source>
</reference>
<dbReference type="GO" id="GO:0009055">
    <property type="term" value="F:electron transfer activity"/>
    <property type="evidence" value="ECO:0007669"/>
    <property type="project" value="InterPro"/>
</dbReference>
<dbReference type="PANTHER" id="PTHR21294:SF17">
    <property type="entry name" value="PROTEIN FIXA"/>
    <property type="match status" value="1"/>
</dbReference>
<keyword evidence="3" id="KW-1185">Reference proteome</keyword>
<dbReference type="PANTHER" id="PTHR21294">
    <property type="entry name" value="ELECTRON TRANSFER FLAVOPROTEIN BETA-SUBUNIT"/>
    <property type="match status" value="1"/>
</dbReference>
<dbReference type="SUPFAM" id="SSF52402">
    <property type="entry name" value="Adenine nucleotide alpha hydrolases-like"/>
    <property type="match status" value="1"/>
</dbReference>
<dbReference type="AlphaFoldDB" id="A0A5D0MJD1"/>
<evidence type="ECO:0000313" key="2">
    <source>
        <dbReference type="EMBL" id="TYB31308.1"/>
    </source>
</evidence>
<gene>
    <name evidence="2" type="ORF">FXF47_04680</name>
</gene>
<dbReference type="EMBL" id="VSIX01000040">
    <property type="protein sequence ID" value="TYB31308.1"/>
    <property type="molecule type" value="Genomic_DNA"/>
</dbReference>
<comment type="caution">
    <text evidence="2">The sequence shown here is derived from an EMBL/GenBank/DDBJ whole genome shotgun (WGS) entry which is preliminary data.</text>
</comment>
<dbReference type="InterPro" id="IPR012255">
    <property type="entry name" value="ETF_b"/>
</dbReference>
<dbReference type="Pfam" id="PF01012">
    <property type="entry name" value="ETF"/>
    <property type="match status" value="1"/>
</dbReference>
<dbReference type="InterPro" id="IPR014729">
    <property type="entry name" value="Rossmann-like_a/b/a_fold"/>
</dbReference>
<sequence length="298" mass="33303">MSYKIVVLAKQVPDTHDVSGDVMKEDGTINRSALPAVFNPEDLNALEMALEIKDKYDAEIHVITMGPPSAVEILKQSLYRGADKVYLASDIKFAGSDTWATAYSLASIIEKIAPDYDMVFAGRQAIDGDTAQVGPQVSEKLDITQITYVKTLNELNNKKAKLTRMIEGGEEVIEANFPFLATVVDEANDPRPPEVRKMMKYKNAMTRLNFKDALHKMVKFDDEKELKNYLKNRGLLIPVIEVSDLDIDLEKIGIFGSPTKVKNIESVVLKKEKIKELQPDKNGAMQLMRELKNAKIVG</sequence>
<accession>A0A5D0MJD1</accession>
<dbReference type="InterPro" id="IPR033948">
    <property type="entry name" value="ETF_beta_N"/>
</dbReference>
<protein>
    <submittedName>
        <fullName evidence="2">Electron transfer flavoprotein subunit beta/FixA family protein</fullName>
    </submittedName>
</protein>
<dbReference type="SMART" id="SM00893">
    <property type="entry name" value="ETF"/>
    <property type="match status" value="1"/>
</dbReference>
<dbReference type="Gene3D" id="3.40.50.620">
    <property type="entry name" value="HUPs"/>
    <property type="match status" value="1"/>
</dbReference>
<dbReference type="Proteomes" id="UP000324143">
    <property type="component" value="Unassembled WGS sequence"/>
</dbReference>